<dbReference type="OrthoDB" id="188042at2759"/>
<comment type="caution">
    <text evidence="2">The sequence shown here is derived from an EMBL/GenBank/DDBJ whole genome shotgun (WGS) entry which is preliminary data.</text>
</comment>
<gene>
    <name evidence="2" type="ORF">NUU61_000535</name>
</gene>
<keyword evidence="1" id="KW-0732">Signal</keyword>
<dbReference type="EMBL" id="JAPMSZ010000001">
    <property type="protein sequence ID" value="KAJ5114776.1"/>
    <property type="molecule type" value="Genomic_DNA"/>
</dbReference>
<reference evidence="2" key="2">
    <citation type="journal article" date="2023" name="IMA Fungus">
        <title>Comparative genomic study of the Penicillium genus elucidates a diverse pangenome and 15 lateral gene transfer events.</title>
        <authorList>
            <person name="Petersen C."/>
            <person name="Sorensen T."/>
            <person name="Nielsen M.R."/>
            <person name="Sondergaard T.E."/>
            <person name="Sorensen J.L."/>
            <person name="Fitzpatrick D.A."/>
            <person name="Frisvad J.C."/>
            <person name="Nielsen K.L."/>
        </authorList>
    </citation>
    <scope>NUCLEOTIDE SEQUENCE</scope>
    <source>
        <strain evidence="2">IBT 34128</strain>
    </source>
</reference>
<dbReference type="AlphaFoldDB" id="A0A9W9G9U5"/>
<feature type="signal peptide" evidence="1">
    <location>
        <begin position="1"/>
        <end position="24"/>
    </location>
</feature>
<evidence type="ECO:0000313" key="3">
    <source>
        <dbReference type="Proteomes" id="UP001141434"/>
    </source>
</evidence>
<dbReference type="InterPro" id="IPR009291">
    <property type="entry name" value="Vps62"/>
</dbReference>
<evidence type="ECO:0008006" key="4">
    <source>
        <dbReference type="Google" id="ProtNLM"/>
    </source>
</evidence>
<dbReference type="Proteomes" id="UP001141434">
    <property type="component" value="Unassembled WGS sequence"/>
</dbReference>
<dbReference type="PANTHER" id="PTHR48174:SF5">
    <property type="entry name" value="VACUOLAR PROTEIN SORTING-ASSOCIATED PROTEIN 62"/>
    <property type="match status" value="1"/>
</dbReference>
<dbReference type="GeneID" id="81390287"/>
<feature type="chain" id="PRO_5040988630" description="Vacuolar protein sorting-associated protein 62" evidence="1">
    <location>
        <begin position="25"/>
        <end position="342"/>
    </location>
</feature>
<dbReference type="PANTHER" id="PTHR48174">
    <property type="entry name" value="DUF946 FAMILY PROTEIN"/>
    <property type="match status" value="1"/>
</dbReference>
<proteinExistence type="predicted"/>
<reference evidence="2" key="1">
    <citation type="submission" date="2022-11" db="EMBL/GenBank/DDBJ databases">
        <authorList>
            <person name="Petersen C."/>
        </authorList>
    </citation>
    <scope>NUCLEOTIDE SEQUENCE</scope>
    <source>
        <strain evidence="2">IBT 34128</strain>
    </source>
</reference>
<evidence type="ECO:0000313" key="2">
    <source>
        <dbReference type="EMBL" id="KAJ5114776.1"/>
    </source>
</evidence>
<accession>A0A9W9G9U5</accession>
<dbReference type="Pfam" id="PF06101">
    <property type="entry name" value="Vps62"/>
    <property type="match status" value="1"/>
</dbReference>
<sequence length="342" mass="37470">MSCLISRLALLAPVALSLIQPAGALPKARDAPTIPQYVIDYAPLVWLHSQDPYRPSDLQQQLDHTTAQVKWKEVDGAPSPLTLDNLDKLNDIGNTSVYLTSHEGIDISPEPDWFHGITPTAQGVTEKGTGSAIIVVDHGKGDVDAFYFYFYAYNKGNTVLGMEFGDHMGDWEHNMIRFSSGSPQAIWYSQHASGQAFTYDAAEKKGKRPYAYSGNGTHANYAIAGKHDHTIPGVNLPDGPLVDYSDRGLLWDPTANAYTYTYDPATAKFAAGKPDTPVGWLNFNGQWGDDQPPNEPSIFGQAKYVAGPNGPKFKHLDRKEVCPSSPCVVLPFRIWAEKNSTA</sequence>
<dbReference type="RefSeq" id="XP_056515969.1">
    <property type="nucleotide sequence ID" value="XM_056651119.1"/>
</dbReference>
<protein>
    <recommendedName>
        <fullName evidence="4">Vacuolar protein sorting-associated protein 62</fullName>
    </recommendedName>
</protein>
<evidence type="ECO:0000256" key="1">
    <source>
        <dbReference type="SAM" id="SignalP"/>
    </source>
</evidence>
<name>A0A9W9G9U5_9EURO</name>
<keyword evidence="3" id="KW-1185">Reference proteome</keyword>
<organism evidence="2 3">
    <name type="scientific">Penicillium alfredii</name>
    <dbReference type="NCBI Taxonomy" id="1506179"/>
    <lineage>
        <taxon>Eukaryota</taxon>
        <taxon>Fungi</taxon>
        <taxon>Dikarya</taxon>
        <taxon>Ascomycota</taxon>
        <taxon>Pezizomycotina</taxon>
        <taxon>Eurotiomycetes</taxon>
        <taxon>Eurotiomycetidae</taxon>
        <taxon>Eurotiales</taxon>
        <taxon>Aspergillaceae</taxon>
        <taxon>Penicillium</taxon>
    </lineage>
</organism>